<evidence type="ECO:0000256" key="2">
    <source>
        <dbReference type="ARBA" id="ARBA00007459"/>
    </source>
</evidence>
<comment type="caution">
    <text evidence="7">The sequence shown here is derived from an EMBL/GenBank/DDBJ whole genome shotgun (WGS) entry which is preliminary data.</text>
</comment>
<keyword evidence="8" id="KW-1185">Reference proteome</keyword>
<gene>
    <name evidence="7" type="ORF">Nepgr_022434</name>
</gene>
<evidence type="ECO:0000256" key="3">
    <source>
        <dbReference type="ARBA" id="ARBA00022664"/>
    </source>
</evidence>
<dbReference type="PANTHER" id="PTHR36884">
    <property type="entry name" value="FIP1[III]-LIKE PROTEIN"/>
    <property type="match status" value="1"/>
</dbReference>
<dbReference type="GO" id="GO:0016607">
    <property type="term" value="C:nuclear speck"/>
    <property type="evidence" value="ECO:0007669"/>
    <property type="project" value="TreeGrafter"/>
</dbReference>
<feature type="compositionally biased region" description="Polar residues" evidence="5">
    <location>
        <begin position="57"/>
        <end position="69"/>
    </location>
</feature>
<feature type="compositionally biased region" description="Polar residues" evidence="5">
    <location>
        <begin position="702"/>
        <end position="720"/>
    </location>
</feature>
<feature type="domain" description="Pre-mRNA polyadenylation factor Fip1" evidence="6">
    <location>
        <begin position="416"/>
        <end position="458"/>
    </location>
</feature>
<dbReference type="EMBL" id="BSYO01000022">
    <property type="protein sequence ID" value="GMH20593.1"/>
    <property type="molecule type" value="Genomic_DNA"/>
</dbReference>
<feature type="compositionally biased region" description="Basic and acidic residues" evidence="5">
    <location>
        <begin position="577"/>
        <end position="587"/>
    </location>
</feature>
<proteinExistence type="inferred from homology"/>
<feature type="compositionally biased region" description="Low complexity" evidence="5">
    <location>
        <begin position="1359"/>
        <end position="1373"/>
    </location>
</feature>
<name>A0AAD3XWZ6_NEPGR</name>
<evidence type="ECO:0000256" key="4">
    <source>
        <dbReference type="ARBA" id="ARBA00023242"/>
    </source>
</evidence>
<evidence type="ECO:0000256" key="1">
    <source>
        <dbReference type="ARBA" id="ARBA00004123"/>
    </source>
</evidence>
<sequence length="1388" mass="155741">MEDDEFGDLYTDVLVTLSSSSAFQQQAPPTTASPANLQIGINLKSDDDDIVVGPSDSKLTSSDKSNNHSADAEPPNQKSHLEIDVSHQNSKTDRKLEDQIAGEKEELGGVSENLALDSAEEAIGSRVLEREDRDLDVGDEEDGFKSNIGGSNEVGGDREGEFRSKDENFGIEGEDNDEMMDLSSKPSIPGLDTGPPVFGAPDKNKGIGESANSVRRDDGSGEGDDWDSDSEDDLQIVLNDDHHGPMAMNRNGMVGSDDEDEDGDPLVIIADNDGAHQPIEEQEWGEDVGQAADGEKKEMADAGKSNGGVAVASKIGYNSFGYHPFHSQFKYVRPGAAPLPGAQQVGPGGAPSQVRPMMNMASIAVRGRGDWRPTSIKGVPPMQKGFHPGYWGANMSNRGYGGGLEFTLPSHKTIFEVDVDSFEEKPWKYPGIDLSDFFNFNLNEESWKEYCKQLEQLRLESTMQSRIRVYESGRAEQDYDPELPPELAAAVGHDRSAIIANAANADAGQSDLAKGTARVRPPLPTGRAIQVEAGYGERLPSVDTRPPRFRESDTIIEIVLQDSIDDDSSTGNEAPEQPDHDASKEDQVANVILEDSARVGNESFEEYPEAYHATKSDGIMKRSPLVSSIQDGMPEEEKGSPSPPEFPIEYHTGSRVHTPACSADNVGISFEERQNDERAHEGSPLLNCDGEQDGKFLDDQPEVSTQSIIRKRTINSSSPAPSKERSFEYKVTTSDDEPFPADMKPGKGKEDISSDSKNKLYSTKKQKLSSQVEPTAAKGTHDGSNSKAASSGNSKATLSSRDHEKWSDGVDEEVIQDGHSTYSGDLRQRRGEDEQALRRKDRDGGPEAQRSHVSAKGKEDPYAHRKWDPYAANHFHAKTEGLERRKDRDYSDGAWQRRDDDLHGRRVKAEDQRKHDRADEMVSRHRSKLRESEMFGNSEHLHSRKPLENGSWRGYDKDAGLRYWENVDDIHGKRRKDNEPVRDYIDKAEILHAHRETTSRQKREKDEILDQRKREKQPRRDSTSDHHSVRHRDEAWSQREKAERQRDRDEWHRPKQMCEENLSKRERDDGRGGIRIGKNIEEKSWIGHARVKEDYKDYIYKDTGRHNELLRMKDRIEDESNLQHRERGDVFTRGNQLRKDDNRSRQERSSSRNDRAVHASDSQRVHEKKHRDSRKVKESEGSHHSNSGPLKKHQEEKCGTSEMVVVKGSNEPGNAEHENSMQHRLAREQREDASSDDEQQVSKRGRSKLERWTSQKERNSDIKTKSSSLLKVKEADKNNPGFSAKVSEEYTRKIEAVDNNQSGPEGKDVEGQESKDADLKPTEDRHLDTVAKLKKRSERFKLPMPSEKDAVAIKKMESEPLPSSQSEAPASSEVKQERPARKRRWISS</sequence>
<feature type="compositionally biased region" description="Basic and acidic residues" evidence="5">
    <location>
        <begin position="670"/>
        <end position="681"/>
    </location>
</feature>
<reference evidence="7" key="1">
    <citation type="submission" date="2023-05" db="EMBL/GenBank/DDBJ databases">
        <title>Nepenthes gracilis genome sequencing.</title>
        <authorList>
            <person name="Fukushima K."/>
        </authorList>
    </citation>
    <scope>NUCLEOTIDE SEQUENCE</scope>
    <source>
        <strain evidence="7">SING2019-196</strain>
    </source>
</reference>
<dbReference type="InterPro" id="IPR044976">
    <property type="entry name" value="FIPS5/FIPS3-like"/>
</dbReference>
<feature type="compositionally biased region" description="Basic and acidic residues" evidence="5">
    <location>
        <begin position="1247"/>
        <end position="1264"/>
    </location>
</feature>
<organism evidence="7 8">
    <name type="scientific">Nepenthes gracilis</name>
    <name type="common">Slender pitcher plant</name>
    <dbReference type="NCBI Taxonomy" id="150966"/>
    <lineage>
        <taxon>Eukaryota</taxon>
        <taxon>Viridiplantae</taxon>
        <taxon>Streptophyta</taxon>
        <taxon>Embryophyta</taxon>
        <taxon>Tracheophyta</taxon>
        <taxon>Spermatophyta</taxon>
        <taxon>Magnoliopsida</taxon>
        <taxon>eudicotyledons</taxon>
        <taxon>Gunneridae</taxon>
        <taxon>Pentapetalae</taxon>
        <taxon>Caryophyllales</taxon>
        <taxon>Nepenthaceae</taxon>
        <taxon>Nepenthes</taxon>
    </lineage>
</organism>
<comment type="similarity">
    <text evidence="2">Belongs to the FIP1 family.</text>
</comment>
<feature type="compositionally biased region" description="Basic and acidic residues" evidence="5">
    <location>
        <begin position="1117"/>
        <end position="1130"/>
    </location>
</feature>
<evidence type="ECO:0000259" key="6">
    <source>
        <dbReference type="Pfam" id="PF05182"/>
    </source>
</evidence>
<evidence type="ECO:0000313" key="7">
    <source>
        <dbReference type="EMBL" id="GMH20593.1"/>
    </source>
</evidence>
<accession>A0AAD3XWZ6</accession>
<dbReference type="InterPro" id="IPR007854">
    <property type="entry name" value="Fip1_dom"/>
</dbReference>
<feature type="compositionally biased region" description="Basic and acidic residues" evidence="5">
    <location>
        <begin position="79"/>
        <end position="107"/>
    </location>
</feature>
<feature type="compositionally biased region" description="Basic and acidic residues" evidence="5">
    <location>
        <begin position="155"/>
        <end position="168"/>
    </location>
</feature>
<feature type="compositionally biased region" description="Basic and acidic residues" evidence="5">
    <location>
        <begin position="1214"/>
        <end position="1233"/>
    </location>
</feature>
<feature type="compositionally biased region" description="Basic and acidic residues" evidence="5">
    <location>
        <begin position="127"/>
        <end position="136"/>
    </location>
</feature>
<feature type="compositionally biased region" description="Basic and acidic residues" evidence="5">
    <location>
        <begin position="1346"/>
        <end position="1358"/>
    </location>
</feature>
<feature type="compositionally biased region" description="Low complexity" evidence="5">
    <location>
        <begin position="783"/>
        <end position="796"/>
    </location>
</feature>
<keyword evidence="3" id="KW-0507">mRNA processing</keyword>
<protein>
    <recommendedName>
        <fullName evidence="6">Pre-mRNA polyadenylation factor Fip1 domain-containing protein</fullName>
    </recommendedName>
</protein>
<comment type="subcellular location">
    <subcellularLocation>
        <location evidence="1">Nucleus</location>
    </subcellularLocation>
</comment>
<dbReference type="Pfam" id="PF05182">
    <property type="entry name" value="Fip1"/>
    <property type="match status" value="1"/>
</dbReference>
<feature type="compositionally biased region" description="Basic and acidic residues" evidence="5">
    <location>
        <begin position="856"/>
        <end position="868"/>
    </location>
</feature>
<feature type="compositionally biased region" description="Basic and acidic residues" evidence="5">
    <location>
        <begin position="1137"/>
        <end position="1165"/>
    </location>
</feature>
<dbReference type="PANTHER" id="PTHR36884:SF1">
    <property type="entry name" value="FIP1[V]-LIKE PROTEIN"/>
    <property type="match status" value="1"/>
</dbReference>
<evidence type="ECO:0000313" key="8">
    <source>
        <dbReference type="Proteomes" id="UP001279734"/>
    </source>
</evidence>
<feature type="compositionally biased region" description="Basic and acidic residues" evidence="5">
    <location>
        <begin position="826"/>
        <end position="845"/>
    </location>
</feature>
<feature type="region of interest" description="Disordered" evidence="5">
    <location>
        <begin position="46"/>
        <end position="303"/>
    </location>
</feature>
<feature type="compositionally biased region" description="Basic and acidic residues" evidence="5">
    <location>
        <begin position="877"/>
        <end position="947"/>
    </location>
</feature>
<dbReference type="Proteomes" id="UP001279734">
    <property type="component" value="Unassembled WGS sequence"/>
</dbReference>
<dbReference type="GO" id="GO:0006397">
    <property type="term" value="P:mRNA processing"/>
    <property type="evidence" value="ECO:0007669"/>
    <property type="project" value="UniProtKB-KW"/>
</dbReference>
<feature type="compositionally biased region" description="Acidic residues" evidence="5">
    <location>
        <begin position="220"/>
        <end position="234"/>
    </location>
</feature>
<feature type="region of interest" description="Disordered" evidence="5">
    <location>
        <begin position="561"/>
        <end position="587"/>
    </location>
</feature>
<feature type="region of interest" description="Disordered" evidence="5">
    <location>
        <begin position="627"/>
        <end position="953"/>
    </location>
</feature>
<feature type="compositionally biased region" description="Basic and acidic residues" evidence="5">
    <location>
        <begin position="744"/>
        <end position="758"/>
    </location>
</feature>
<feature type="compositionally biased region" description="Basic and acidic residues" evidence="5">
    <location>
        <begin position="1286"/>
        <end position="1296"/>
    </location>
</feature>
<evidence type="ECO:0000256" key="5">
    <source>
        <dbReference type="SAM" id="MobiDB-lite"/>
    </source>
</evidence>
<feature type="region of interest" description="Disordered" evidence="5">
    <location>
        <begin position="1117"/>
        <end position="1388"/>
    </location>
</feature>
<feature type="compositionally biased region" description="Basic and acidic residues" evidence="5">
    <location>
        <begin position="1305"/>
        <end position="1331"/>
    </location>
</feature>
<keyword evidence="4" id="KW-0539">Nucleus</keyword>
<feature type="region of interest" description="Disordered" evidence="5">
    <location>
        <begin position="989"/>
        <end position="1074"/>
    </location>
</feature>
<dbReference type="GO" id="GO:0003723">
    <property type="term" value="F:RNA binding"/>
    <property type="evidence" value="ECO:0007669"/>
    <property type="project" value="TreeGrafter"/>
</dbReference>